<keyword evidence="2" id="KW-0378">Hydrolase</keyword>
<keyword evidence="3" id="KW-1185">Reference proteome</keyword>
<dbReference type="InterPro" id="IPR006357">
    <property type="entry name" value="HAD-SF_hydro_IIA"/>
</dbReference>
<comment type="caution">
    <text evidence="2">The sequence shown here is derived from an EMBL/GenBank/DDBJ whole genome shotgun (WGS) entry which is preliminary data.</text>
</comment>
<dbReference type="Gene3D" id="3.40.50.1000">
    <property type="entry name" value="HAD superfamily/HAD-like"/>
    <property type="match status" value="2"/>
</dbReference>
<accession>A0A1Q9DQH8</accession>
<evidence type="ECO:0000313" key="2">
    <source>
        <dbReference type="EMBL" id="OLP97404.1"/>
    </source>
</evidence>
<dbReference type="AlphaFoldDB" id="A0A1Q9DQH8"/>
<evidence type="ECO:0000256" key="1">
    <source>
        <dbReference type="SAM" id="MobiDB-lite"/>
    </source>
</evidence>
<dbReference type="Pfam" id="PF13344">
    <property type="entry name" value="Hydrolase_6"/>
    <property type="match status" value="1"/>
</dbReference>
<protein>
    <submittedName>
        <fullName evidence="2">Haloacid dehalogenase-like hydrolase domain-containing protein 2</fullName>
    </submittedName>
</protein>
<organism evidence="2 3">
    <name type="scientific">Symbiodinium microadriaticum</name>
    <name type="common">Dinoflagellate</name>
    <name type="synonym">Zooxanthella microadriatica</name>
    <dbReference type="NCBI Taxonomy" id="2951"/>
    <lineage>
        <taxon>Eukaryota</taxon>
        <taxon>Sar</taxon>
        <taxon>Alveolata</taxon>
        <taxon>Dinophyceae</taxon>
        <taxon>Suessiales</taxon>
        <taxon>Symbiodiniaceae</taxon>
        <taxon>Symbiodinium</taxon>
    </lineage>
</organism>
<name>A0A1Q9DQH8_SYMMI</name>
<feature type="region of interest" description="Disordered" evidence="1">
    <location>
        <begin position="375"/>
        <end position="404"/>
    </location>
</feature>
<sequence length="610" mass="66419">MRAAMRAVGAFHRSVGRSFAAARPKPLRYALLDVDGVCILGGAEIPGSAQALAKLRSSVRACRFITNQSQEPCSVVQGNLRGAGFHVGDGEIFSALRAARHFVKQRKLRPLCLLSSAAMEEFRDVAQEEPNAVVVGTAPEHMHYERLTEAMRVLQASEEEEEEEEGDGGNFAERVRALAVGDVLRRFVGRTLAQQHASELQAACMPFRYGLCARAVTEALVRLLRVATDMDPRATVLSIGAVGVLDHVSRQAMLAGLMHRPRLQPLLLFARQFCASNSTSLWQDASGDSHEIRGEQGDPVMPAFDAIAQHPALAAVNEQLREGEAVFAYLDDIYYIDSVAAPERIRELQDVCKRALREHARMELNRGKTRIWNAGGEEPANISDLRGQSDEPSGPETGLSPEGILVRGTPFGTDEYMASTLAAKRETQQRLLTRIPDVPDLQACWLLLHFCAAPGANYLLRNVSLLTSAVRSQLLMPVALQPSWLQHKPRATSQRRVATSPLGMPPSPPAQRPKKLEPSPATTSAAGNGTPPARACDQRGFEMHFATLPPPLVRCFCPKPGARRLLFHGLPNPTAELALRVNAFNACSGLLGPLGDHRLLCLTASPTRTP</sequence>
<dbReference type="Proteomes" id="UP000186817">
    <property type="component" value="Unassembled WGS sequence"/>
</dbReference>
<evidence type="ECO:0000313" key="3">
    <source>
        <dbReference type="Proteomes" id="UP000186817"/>
    </source>
</evidence>
<dbReference type="EMBL" id="LSRX01000434">
    <property type="protein sequence ID" value="OLP97404.1"/>
    <property type="molecule type" value="Genomic_DNA"/>
</dbReference>
<dbReference type="InterPro" id="IPR036412">
    <property type="entry name" value="HAD-like_sf"/>
</dbReference>
<dbReference type="PANTHER" id="PTHR19288:SF46">
    <property type="entry name" value="HALOACID DEHALOGENASE-LIKE HYDROLASE DOMAIN-CONTAINING PROTEIN 2"/>
    <property type="match status" value="1"/>
</dbReference>
<dbReference type="PANTHER" id="PTHR19288">
    <property type="entry name" value="4-NITROPHENYLPHOSPHATASE-RELATED"/>
    <property type="match status" value="1"/>
</dbReference>
<gene>
    <name evidence="2" type="primary">Hdhd2</name>
    <name evidence="2" type="ORF">AK812_SmicGene20269</name>
</gene>
<dbReference type="GO" id="GO:0005737">
    <property type="term" value="C:cytoplasm"/>
    <property type="evidence" value="ECO:0007669"/>
    <property type="project" value="TreeGrafter"/>
</dbReference>
<dbReference type="OrthoDB" id="426235at2759"/>
<dbReference type="GO" id="GO:0016791">
    <property type="term" value="F:phosphatase activity"/>
    <property type="evidence" value="ECO:0007669"/>
    <property type="project" value="TreeGrafter"/>
</dbReference>
<dbReference type="SUPFAM" id="SSF56784">
    <property type="entry name" value="HAD-like"/>
    <property type="match status" value="1"/>
</dbReference>
<dbReference type="InterPro" id="IPR023214">
    <property type="entry name" value="HAD_sf"/>
</dbReference>
<reference evidence="2 3" key="1">
    <citation type="submission" date="2016-02" db="EMBL/GenBank/DDBJ databases">
        <title>Genome analysis of coral dinoflagellate symbionts highlights evolutionary adaptations to a symbiotic lifestyle.</title>
        <authorList>
            <person name="Aranda M."/>
            <person name="Li Y."/>
            <person name="Liew Y.J."/>
            <person name="Baumgarten S."/>
            <person name="Simakov O."/>
            <person name="Wilson M."/>
            <person name="Piel J."/>
            <person name="Ashoor H."/>
            <person name="Bougouffa S."/>
            <person name="Bajic V.B."/>
            <person name="Ryu T."/>
            <person name="Ravasi T."/>
            <person name="Bayer T."/>
            <person name="Micklem G."/>
            <person name="Kim H."/>
            <person name="Bhak J."/>
            <person name="Lajeunesse T.C."/>
            <person name="Voolstra C.R."/>
        </authorList>
    </citation>
    <scope>NUCLEOTIDE SEQUENCE [LARGE SCALE GENOMIC DNA]</scope>
    <source>
        <strain evidence="2 3">CCMP2467</strain>
    </source>
</reference>
<proteinExistence type="predicted"/>
<feature type="region of interest" description="Disordered" evidence="1">
    <location>
        <begin position="486"/>
        <end position="533"/>
    </location>
</feature>